<dbReference type="Pfam" id="PF00078">
    <property type="entry name" value="RVT_1"/>
    <property type="match status" value="1"/>
</dbReference>
<feature type="non-terminal residue" evidence="3">
    <location>
        <position position="56"/>
    </location>
</feature>
<sequence length="56" mass="6410">MRIYLHCALGGVISPLLANLFLHYALDTWLTRHHPETVFERYADDAVLHCKTRCGA</sequence>
<reference evidence="3 4" key="1">
    <citation type="submission" date="2018-02" db="EMBL/GenBank/DDBJ databases">
        <authorList>
            <person name="Machado R.A."/>
        </authorList>
    </citation>
    <scope>NUCLEOTIDE SEQUENCE [LARGE SCALE GENOMIC DNA]</scope>
    <source>
        <strain evidence="3 4">DSM 23271</strain>
    </source>
</reference>
<dbReference type="InterPro" id="IPR000477">
    <property type="entry name" value="RT_dom"/>
</dbReference>
<evidence type="ECO:0000256" key="1">
    <source>
        <dbReference type="SAM" id="Phobius"/>
    </source>
</evidence>
<dbReference type="AlphaFoldDB" id="A0A7X5QR30"/>
<protein>
    <submittedName>
        <fullName evidence="3">Reverse transcriptase</fullName>
    </submittedName>
</protein>
<keyword evidence="3" id="KW-0695">RNA-directed DNA polymerase</keyword>
<keyword evidence="4" id="KW-1185">Reference proteome</keyword>
<feature type="transmembrane region" description="Helical" evidence="1">
    <location>
        <begin position="7"/>
        <end position="26"/>
    </location>
</feature>
<dbReference type="InterPro" id="IPR043502">
    <property type="entry name" value="DNA/RNA_pol_sf"/>
</dbReference>
<evidence type="ECO:0000259" key="2">
    <source>
        <dbReference type="Pfam" id="PF00078"/>
    </source>
</evidence>
<organism evidence="3 4">
    <name type="scientific">Photorhabdus stackebrandtii</name>
    <dbReference type="NCBI Taxonomy" id="1123042"/>
    <lineage>
        <taxon>Bacteria</taxon>
        <taxon>Pseudomonadati</taxon>
        <taxon>Pseudomonadota</taxon>
        <taxon>Gammaproteobacteria</taxon>
        <taxon>Enterobacterales</taxon>
        <taxon>Morganellaceae</taxon>
        <taxon>Photorhabdus</taxon>
    </lineage>
</organism>
<gene>
    <name evidence="3" type="ORF">C5470_22580</name>
</gene>
<keyword evidence="1" id="KW-1133">Transmembrane helix</keyword>
<accession>A0A7X5QR30</accession>
<dbReference type="GO" id="GO:0003964">
    <property type="term" value="F:RNA-directed DNA polymerase activity"/>
    <property type="evidence" value="ECO:0007669"/>
    <property type="project" value="UniProtKB-KW"/>
</dbReference>
<dbReference type="SUPFAM" id="SSF56672">
    <property type="entry name" value="DNA/RNA polymerases"/>
    <property type="match status" value="1"/>
</dbReference>
<dbReference type="EMBL" id="PUJV01000190">
    <property type="protein sequence ID" value="NHB98925.1"/>
    <property type="molecule type" value="Genomic_DNA"/>
</dbReference>
<proteinExistence type="predicted"/>
<feature type="domain" description="Reverse transcriptase" evidence="2">
    <location>
        <begin position="4"/>
        <end position="54"/>
    </location>
</feature>
<name>A0A7X5QR30_9GAMM</name>
<comment type="caution">
    <text evidence="3">The sequence shown here is derived from an EMBL/GenBank/DDBJ whole genome shotgun (WGS) entry which is preliminary data.</text>
</comment>
<keyword evidence="3" id="KW-0808">Transferase</keyword>
<dbReference type="RefSeq" id="WP_278249209.1">
    <property type="nucleotide sequence ID" value="NZ_CAWPIE010000190.1"/>
</dbReference>
<keyword evidence="1" id="KW-0472">Membrane</keyword>
<evidence type="ECO:0000313" key="3">
    <source>
        <dbReference type="EMBL" id="NHB98925.1"/>
    </source>
</evidence>
<keyword evidence="1" id="KW-0812">Transmembrane</keyword>
<keyword evidence="3" id="KW-0548">Nucleotidyltransferase</keyword>
<evidence type="ECO:0000313" key="4">
    <source>
        <dbReference type="Proteomes" id="UP000547931"/>
    </source>
</evidence>
<dbReference type="Proteomes" id="UP000547931">
    <property type="component" value="Unassembled WGS sequence"/>
</dbReference>